<feature type="signal peptide" evidence="2">
    <location>
        <begin position="1"/>
        <end position="21"/>
    </location>
</feature>
<dbReference type="PROSITE" id="PS50005">
    <property type="entry name" value="TPR"/>
    <property type="match status" value="2"/>
</dbReference>
<dbReference type="Gene3D" id="1.25.40.10">
    <property type="entry name" value="Tetratricopeptide repeat domain"/>
    <property type="match status" value="3"/>
</dbReference>
<dbReference type="RefSeq" id="WP_279296733.1">
    <property type="nucleotide sequence ID" value="NZ_JAOTIF010000005.1"/>
</dbReference>
<sequence length="549" mass="63325">MKNFYLLQKLLFVFACFISLSFTYTPDIDEAKQFIYYERYASAAHVLHHILKNDASNAEAWYLLTKTYLLQNKTDKIKDSLLLAPLAKRNDPYYQVAYGYLQLQQNKKDSAHFYFGEALNQTKEKDAAILSAVAQAHIDAPIGDAHYAIELLNKAAKREKRSAAIYTLIGNAYRKLNNGTDAYKAYQQALAYDQNNAAALYQLGNIFLTQKNSEMYLKFFRKALAVDPNFAPAYYSLYTHYYTLSPEKAMGYFNQYVAKSDVHERNEYQYTDLLYLTKRYGKAIAKAQELLKKDTAEVRLHKLIAYSQLGLKDTAAAMIHMRRYFSESSDSSRVIKDFETMGLLYASIPGKEDSAALNYQKAVNLQTDSTVLFNYYKKLAQIYKKREDYSNQALWLGKYYANNEKATNIDLFNWGIAHYMAHEWSKADSVFGVYIEKFPEQTFGYYWRARSNAALDSALEKGTAIPHYLKLVKVAEKDPDRGNNKKWLIEAYGYLATYEANIEKDYQAAIEYFKNLLALDPENRDAEKYIAILEKNISRSSDTSKNNKD</sequence>
<evidence type="ECO:0000313" key="4">
    <source>
        <dbReference type="Proteomes" id="UP001155483"/>
    </source>
</evidence>
<keyword evidence="2" id="KW-0732">Signal</keyword>
<dbReference type="SUPFAM" id="SSF48452">
    <property type="entry name" value="TPR-like"/>
    <property type="match status" value="3"/>
</dbReference>
<dbReference type="InterPro" id="IPR011990">
    <property type="entry name" value="TPR-like_helical_dom_sf"/>
</dbReference>
<accession>A0A9X3BHB6</accession>
<comment type="caution">
    <text evidence="3">The sequence shown here is derived from an EMBL/GenBank/DDBJ whole genome shotgun (WGS) entry which is preliminary data.</text>
</comment>
<feature type="repeat" description="TPR" evidence="1">
    <location>
        <begin position="197"/>
        <end position="230"/>
    </location>
</feature>
<evidence type="ECO:0000256" key="2">
    <source>
        <dbReference type="SAM" id="SignalP"/>
    </source>
</evidence>
<name>A0A9X3BHB6_9BACT</name>
<reference evidence="3" key="1">
    <citation type="submission" date="2022-09" db="EMBL/GenBank/DDBJ databases">
        <authorList>
            <person name="Yuan C."/>
            <person name="Ke Z."/>
        </authorList>
    </citation>
    <scope>NUCLEOTIDE SEQUENCE</scope>
    <source>
        <strain evidence="3">LB-8</strain>
    </source>
</reference>
<reference evidence="3" key="2">
    <citation type="submission" date="2023-04" db="EMBL/GenBank/DDBJ databases">
        <title>Paracnuella aquatica gen. nov., sp. nov., a member of the family Chitinophagaceae isolated from a hot spring.</title>
        <authorList>
            <person name="Wang C."/>
        </authorList>
    </citation>
    <scope>NUCLEOTIDE SEQUENCE</scope>
    <source>
        <strain evidence="3">LB-8</strain>
    </source>
</reference>
<proteinExistence type="predicted"/>
<evidence type="ECO:0000313" key="3">
    <source>
        <dbReference type="EMBL" id="MCU7549292.1"/>
    </source>
</evidence>
<keyword evidence="1" id="KW-0802">TPR repeat</keyword>
<protein>
    <submittedName>
        <fullName evidence="3">Tetratricopeptide repeat protein</fullName>
    </submittedName>
</protein>
<dbReference type="PANTHER" id="PTHR12558:SF13">
    <property type="entry name" value="CELL DIVISION CYCLE PROTEIN 27 HOMOLOG"/>
    <property type="match status" value="1"/>
</dbReference>
<feature type="chain" id="PRO_5040795960" evidence="2">
    <location>
        <begin position="22"/>
        <end position="549"/>
    </location>
</feature>
<dbReference type="PANTHER" id="PTHR12558">
    <property type="entry name" value="CELL DIVISION CYCLE 16,23,27"/>
    <property type="match status" value="1"/>
</dbReference>
<evidence type="ECO:0000256" key="1">
    <source>
        <dbReference type="PROSITE-ProRule" id="PRU00339"/>
    </source>
</evidence>
<dbReference type="AlphaFoldDB" id="A0A9X3BHB6"/>
<dbReference type="SMART" id="SM00028">
    <property type="entry name" value="TPR"/>
    <property type="match status" value="3"/>
</dbReference>
<organism evidence="3 4">
    <name type="scientific">Paraflavisolibacter caeni</name>
    <dbReference type="NCBI Taxonomy" id="2982496"/>
    <lineage>
        <taxon>Bacteria</taxon>
        <taxon>Pseudomonadati</taxon>
        <taxon>Bacteroidota</taxon>
        <taxon>Chitinophagia</taxon>
        <taxon>Chitinophagales</taxon>
        <taxon>Chitinophagaceae</taxon>
        <taxon>Paraflavisolibacter</taxon>
    </lineage>
</organism>
<feature type="repeat" description="TPR" evidence="1">
    <location>
        <begin position="163"/>
        <end position="196"/>
    </location>
</feature>
<gene>
    <name evidence="3" type="ORF">OCK74_09200</name>
</gene>
<dbReference type="Pfam" id="PF13414">
    <property type="entry name" value="TPR_11"/>
    <property type="match status" value="1"/>
</dbReference>
<dbReference type="InterPro" id="IPR019734">
    <property type="entry name" value="TPR_rpt"/>
</dbReference>
<keyword evidence="4" id="KW-1185">Reference proteome</keyword>
<dbReference type="EMBL" id="JAOTIF010000005">
    <property type="protein sequence ID" value="MCU7549292.1"/>
    <property type="molecule type" value="Genomic_DNA"/>
</dbReference>
<dbReference type="Proteomes" id="UP001155483">
    <property type="component" value="Unassembled WGS sequence"/>
</dbReference>